<reference evidence="2" key="1">
    <citation type="submission" date="2021-02" db="EMBL/GenBank/DDBJ databases">
        <authorList>
            <person name="Nowell W R."/>
        </authorList>
    </citation>
    <scope>NUCLEOTIDE SEQUENCE</scope>
</reference>
<dbReference type="AlphaFoldDB" id="A0A815X7X6"/>
<evidence type="ECO:0000313" key="4">
    <source>
        <dbReference type="Proteomes" id="UP000663829"/>
    </source>
</evidence>
<gene>
    <name evidence="2" type="ORF">GPM918_LOCUS39381</name>
    <name evidence="3" type="ORF">SRO942_LOCUS40250</name>
</gene>
<sequence length="89" mass="9864">MRSSASALTFSQLERSIRPIPTQSNPTTKPAYLKQPSLAAEIILGLYERGTIRPKKITKELATGHYGEITKSYQSVTQPTAVGRAYSYF</sequence>
<comment type="caution">
    <text evidence="2">The sequence shown here is derived from an EMBL/GenBank/DDBJ whole genome shotgun (WGS) entry which is preliminary data.</text>
</comment>
<feature type="compositionally biased region" description="Polar residues" evidence="1">
    <location>
        <begin position="1"/>
        <end position="14"/>
    </location>
</feature>
<dbReference type="Proteomes" id="UP000663829">
    <property type="component" value="Unassembled WGS sequence"/>
</dbReference>
<protein>
    <submittedName>
        <fullName evidence="2">Uncharacterized protein</fullName>
    </submittedName>
</protein>
<organism evidence="2 4">
    <name type="scientific">Didymodactylos carnosus</name>
    <dbReference type="NCBI Taxonomy" id="1234261"/>
    <lineage>
        <taxon>Eukaryota</taxon>
        <taxon>Metazoa</taxon>
        <taxon>Spiralia</taxon>
        <taxon>Gnathifera</taxon>
        <taxon>Rotifera</taxon>
        <taxon>Eurotatoria</taxon>
        <taxon>Bdelloidea</taxon>
        <taxon>Philodinida</taxon>
        <taxon>Philodinidae</taxon>
        <taxon>Didymodactylos</taxon>
    </lineage>
</organism>
<accession>A0A815X7X6</accession>
<name>A0A815X7X6_9BILA</name>
<proteinExistence type="predicted"/>
<evidence type="ECO:0000313" key="2">
    <source>
        <dbReference type="EMBL" id="CAF1554116.1"/>
    </source>
</evidence>
<evidence type="ECO:0000313" key="3">
    <source>
        <dbReference type="EMBL" id="CAF4415301.1"/>
    </source>
</evidence>
<dbReference type="Proteomes" id="UP000681722">
    <property type="component" value="Unassembled WGS sequence"/>
</dbReference>
<evidence type="ECO:0000256" key="1">
    <source>
        <dbReference type="SAM" id="MobiDB-lite"/>
    </source>
</evidence>
<dbReference type="EMBL" id="CAJNOQ010027513">
    <property type="protein sequence ID" value="CAF1554116.1"/>
    <property type="molecule type" value="Genomic_DNA"/>
</dbReference>
<keyword evidence="4" id="KW-1185">Reference proteome</keyword>
<feature type="region of interest" description="Disordered" evidence="1">
    <location>
        <begin position="1"/>
        <end position="31"/>
    </location>
</feature>
<dbReference type="EMBL" id="CAJOBC010093212">
    <property type="protein sequence ID" value="CAF4415301.1"/>
    <property type="molecule type" value="Genomic_DNA"/>
</dbReference>